<comment type="caution">
    <text evidence="3">The sequence shown here is derived from an EMBL/GenBank/DDBJ whole genome shotgun (WGS) entry which is preliminary data.</text>
</comment>
<dbReference type="InterPro" id="IPR014729">
    <property type="entry name" value="Rossmann-like_a/b/a_fold"/>
</dbReference>
<gene>
    <name evidence="3" type="ORF">JEM65_13850</name>
</gene>
<dbReference type="RefSeq" id="WP_199600608.1">
    <property type="nucleotide sequence ID" value="NZ_JAEHJZ010000034.1"/>
</dbReference>
<name>A0A934NI68_9FLAO</name>
<comment type="similarity">
    <text evidence="1">Belongs to the universal stress protein A family.</text>
</comment>
<feature type="domain" description="UspA" evidence="2">
    <location>
        <begin position="162"/>
        <end position="286"/>
    </location>
</feature>
<evidence type="ECO:0000313" key="4">
    <source>
        <dbReference type="Proteomes" id="UP000662373"/>
    </source>
</evidence>
<dbReference type="SUPFAM" id="SSF52402">
    <property type="entry name" value="Adenine nucleotide alpha hydrolases-like"/>
    <property type="match status" value="2"/>
</dbReference>
<dbReference type="EMBL" id="JAEHJZ010000034">
    <property type="protein sequence ID" value="MBJ7881716.1"/>
    <property type="molecule type" value="Genomic_DNA"/>
</dbReference>
<dbReference type="PANTHER" id="PTHR46268">
    <property type="entry name" value="STRESS RESPONSE PROTEIN NHAX"/>
    <property type="match status" value="1"/>
</dbReference>
<evidence type="ECO:0000313" key="3">
    <source>
        <dbReference type="EMBL" id="MBJ7881716.1"/>
    </source>
</evidence>
<keyword evidence="4" id="KW-1185">Reference proteome</keyword>
<dbReference type="InterPro" id="IPR006015">
    <property type="entry name" value="Universal_stress_UspA"/>
</dbReference>
<dbReference type="Proteomes" id="UP000662373">
    <property type="component" value="Unassembled WGS sequence"/>
</dbReference>
<dbReference type="CDD" id="cd00293">
    <property type="entry name" value="USP-like"/>
    <property type="match status" value="2"/>
</dbReference>
<dbReference type="PANTHER" id="PTHR46268:SF6">
    <property type="entry name" value="UNIVERSAL STRESS PROTEIN UP12"/>
    <property type="match status" value="1"/>
</dbReference>
<evidence type="ECO:0000259" key="2">
    <source>
        <dbReference type="Pfam" id="PF00582"/>
    </source>
</evidence>
<dbReference type="Gene3D" id="3.40.50.620">
    <property type="entry name" value="HUPs"/>
    <property type="match status" value="2"/>
</dbReference>
<protein>
    <submittedName>
        <fullName evidence="3">Universal stress protein</fullName>
    </submittedName>
</protein>
<evidence type="ECO:0000256" key="1">
    <source>
        <dbReference type="ARBA" id="ARBA00008791"/>
    </source>
</evidence>
<proteinExistence type="inferred from homology"/>
<accession>A0A934NI68</accession>
<reference evidence="3 4" key="1">
    <citation type="submission" date="2020-09" db="EMBL/GenBank/DDBJ databases">
        <title>Draft genome of Gelidibacter salicanalis PAMC21136.</title>
        <authorList>
            <person name="Park H."/>
        </authorList>
    </citation>
    <scope>NUCLEOTIDE SEQUENCE [LARGE SCALE GENOMIC DNA]</scope>
    <source>
        <strain evidence="3 4">PAMC21136</strain>
    </source>
</reference>
<dbReference type="Pfam" id="PF00582">
    <property type="entry name" value="Usp"/>
    <property type="match status" value="2"/>
</dbReference>
<dbReference type="AlphaFoldDB" id="A0A934NI68"/>
<feature type="domain" description="UspA" evidence="2">
    <location>
        <begin position="2"/>
        <end position="152"/>
    </location>
</feature>
<organism evidence="3 4">
    <name type="scientific">Gelidibacter salicanalis</name>
    <dbReference type="NCBI Taxonomy" id="291193"/>
    <lineage>
        <taxon>Bacteria</taxon>
        <taxon>Pseudomonadati</taxon>
        <taxon>Bacteroidota</taxon>
        <taxon>Flavobacteriia</taxon>
        <taxon>Flavobacteriales</taxon>
        <taxon>Flavobacteriaceae</taxon>
        <taxon>Gelidibacter</taxon>
    </lineage>
</organism>
<sequence>MNTILLPTDFSETANHALEIAVQLTKKFKSKLVLLHMLEIPLNMMPDVALTNDVQAIHNTHQNDLPEAVYYMKLAKKRFEELAQLPILKGIKYEEAVQNHLDFKGINSSAHKHNADLVVMGSHGATGFKEVFVGSNTEKVVRTSDIPVLVIKSRNENFEVKNFVYATNWEANSLQSLRDAYHLSQKLGANMTILYINTPGHTFLTSREINQKFATLLKSSNLNADTVRTTIYADRNIEEGILNFCNDTNADLIGVTTHGRKGLSHFLNQSISEDIANHFEIPVVTFKIG</sequence>
<dbReference type="PRINTS" id="PR01438">
    <property type="entry name" value="UNVRSLSTRESS"/>
</dbReference>
<dbReference type="InterPro" id="IPR006016">
    <property type="entry name" value="UspA"/>
</dbReference>